<proteinExistence type="predicted"/>
<evidence type="ECO:0000256" key="1">
    <source>
        <dbReference type="ARBA" id="ARBA00022679"/>
    </source>
</evidence>
<protein>
    <submittedName>
        <fullName evidence="4">GNAT family N-acetyltransferase</fullName>
    </submittedName>
</protein>
<dbReference type="InterPro" id="IPR050832">
    <property type="entry name" value="Bact_Acetyltransf"/>
</dbReference>
<reference evidence="4" key="1">
    <citation type="submission" date="2022-03" db="EMBL/GenBank/DDBJ databases">
        <authorList>
            <person name="Santos J.D.N."/>
            <person name="Kallscheuer N."/>
            <person name="Jogler C."/>
            <person name="Lage O.M."/>
        </authorList>
    </citation>
    <scope>NUCLEOTIDE SEQUENCE</scope>
    <source>
        <strain evidence="4">M600PL45_2</strain>
    </source>
</reference>
<accession>A0ABS9T0R3</accession>
<gene>
    <name evidence="4" type="ORF">MMA15_17445</name>
</gene>
<dbReference type="SUPFAM" id="SSF55729">
    <property type="entry name" value="Acyl-CoA N-acyltransferases (Nat)"/>
    <property type="match status" value="1"/>
</dbReference>
<reference evidence="4" key="2">
    <citation type="journal article" date="2023" name="Int. J. Syst. Evol. Microbiol.">
        <title>Streptomyces marispadix sp. nov., isolated from marine beach sediment of the Northern Coast of Portugal.</title>
        <authorList>
            <person name="dos Santos J.D.N."/>
            <person name="Vitorino I.R."/>
            <person name="Kallscheuer N."/>
            <person name="Srivastava A."/>
            <person name="Krautwurst S."/>
            <person name="Marz M."/>
            <person name="Jogler C."/>
            <person name="Lobo Da Cunha A."/>
            <person name="Catita J."/>
            <person name="Goncalves H."/>
            <person name="Gonzalez I."/>
            <person name="Reyes F."/>
            <person name="Lage O.M."/>
        </authorList>
    </citation>
    <scope>NUCLEOTIDE SEQUENCE</scope>
    <source>
        <strain evidence="4">M600PL45_2</strain>
    </source>
</reference>
<dbReference type="PROSITE" id="PS51186">
    <property type="entry name" value="GNAT"/>
    <property type="match status" value="1"/>
</dbReference>
<comment type="caution">
    <text evidence="4">The sequence shown here is derived from an EMBL/GenBank/DDBJ whole genome shotgun (WGS) entry which is preliminary data.</text>
</comment>
<dbReference type="InterPro" id="IPR000182">
    <property type="entry name" value="GNAT_dom"/>
</dbReference>
<keyword evidence="2" id="KW-0012">Acyltransferase</keyword>
<dbReference type="Proteomes" id="UP001166784">
    <property type="component" value="Unassembled WGS sequence"/>
</dbReference>
<keyword evidence="5" id="KW-1185">Reference proteome</keyword>
<name>A0ABS9T0R3_9ACTN</name>
<evidence type="ECO:0000259" key="3">
    <source>
        <dbReference type="PROSITE" id="PS51186"/>
    </source>
</evidence>
<dbReference type="InterPro" id="IPR016181">
    <property type="entry name" value="Acyl_CoA_acyltransferase"/>
</dbReference>
<dbReference type="PANTHER" id="PTHR43877">
    <property type="entry name" value="AMINOALKYLPHOSPHONATE N-ACETYLTRANSFERASE-RELATED-RELATED"/>
    <property type="match status" value="1"/>
</dbReference>
<sequence>MSWTINPEAVGDEDAVALHRAYLDEVVSRYYGRPATREEVDEELAGMSAAEITPPRGVLLIARERDSGGSAALAAACAGVRLLTPVIAELKRVWVRPEARRHGLGSRMLAAAEQAAAGLGATTMRLDTRSDLVEARRLYARHGYAEIDPYHDDPYAEHFFEKRLD</sequence>
<dbReference type="PANTHER" id="PTHR43877:SF2">
    <property type="entry name" value="AMINOALKYLPHOSPHONATE N-ACETYLTRANSFERASE-RELATED"/>
    <property type="match status" value="1"/>
</dbReference>
<keyword evidence="1" id="KW-0808">Transferase</keyword>
<feature type="domain" description="N-acetyltransferase" evidence="3">
    <location>
        <begin position="30"/>
        <end position="165"/>
    </location>
</feature>
<organism evidence="4 5">
    <name type="scientific">Streptomyces marispadix</name>
    <dbReference type="NCBI Taxonomy" id="2922868"/>
    <lineage>
        <taxon>Bacteria</taxon>
        <taxon>Bacillati</taxon>
        <taxon>Actinomycetota</taxon>
        <taxon>Actinomycetes</taxon>
        <taxon>Kitasatosporales</taxon>
        <taxon>Streptomycetaceae</taxon>
        <taxon>Streptomyces</taxon>
    </lineage>
</organism>
<evidence type="ECO:0000313" key="5">
    <source>
        <dbReference type="Proteomes" id="UP001166784"/>
    </source>
</evidence>
<dbReference type="Gene3D" id="3.40.630.30">
    <property type="match status" value="1"/>
</dbReference>
<dbReference type="EMBL" id="JAKWJU010000002">
    <property type="protein sequence ID" value="MCH6162102.1"/>
    <property type="molecule type" value="Genomic_DNA"/>
</dbReference>
<evidence type="ECO:0000256" key="2">
    <source>
        <dbReference type="ARBA" id="ARBA00023315"/>
    </source>
</evidence>
<dbReference type="RefSeq" id="WP_241060889.1">
    <property type="nucleotide sequence ID" value="NZ_JAKWJU010000002.1"/>
</dbReference>
<dbReference type="Pfam" id="PF00583">
    <property type="entry name" value="Acetyltransf_1"/>
    <property type="match status" value="1"/>
</dbReference>
<evidence type="ECO:0000313" key="4">
    <source>
        <dbReference type="EMBL" id="MCH6162102.1"/>
    </source>
</evidence>